<keyword evidence="4 12" id="KW-0328">Glycosyltransferase</keyword>
<evidence type="ECO:0000256" key="6">
    <source>
        <dbReference type="ARBA" id="ARBA00022692"/>
    </source>
</evidence>
<dbReference type="GO" id="GO:0008417">
    <property type="term" value="F:fucosyltransferase activity"/>
    <property type="evidence" value="ECO:0007669"/>
    <property type="project" value="InterPro"/>
</dbReference>
<comment type="caution">
    <text evidence="14">The sequence shown here is derived from an EMBL/GenBank/DDBJ whole genome shotgun (WGS) entry which is preliminary data.</text>
</comment>
<evidence type="ECO:0000256" key="3">
    <source>
        <dbReference type="ARBA" id="ARBA00008919"/>
    </source>
</evidence>
<keyword evidence="11" id="KW-0325">Glycoprotein</keyword>
<dbReference type="EMBL" id="CATQJL010000001">
    <property type="protein sequence ID" value="CAJ0588774.1"/>
    <property type="molecule type" value="Genomic_DNA"/>
</dbReference>
<evidence type="ECO:0000256" key="11">
    <source>
        <dbReference type="ARBA" id="ARBA00023180"/>
    </source>
</evidence>
<name>A0AA36GDZ3_CYLNA</name>
<comment type="pathway">
    <text evidence="2">Protein modification; protein glycosylation.</text>
</comment>
<evidence type="ECO:0000313" key="14">
    <source>
        <dbReference type="EMBL" id="CAJ0588774.1"/>
    </source>
</evidence>
<dbReference type="InterPro" id="IPR001503">
    <property type="entry name" value="Glyco_trans_10"/>
</dbReference>
<protein>
    <recommendedName>
        <fullName evidence="12">Fucosyltransferase</fullName>
        <ecNumber evidence="12">2.4.1.-</ecNumber>
    </recommendedName>
</protein>
<dbReference type="GO" id="GO:0032580">
    <property type="term" value="C:Golgi cisterna membrane"/>
    <property type="evidence" value="ECO:0007669"/>
    <property type="project" value="UniProtKB-SubCell"/>
</dbReference>
<dbReference type="EC" id="2.4.1.-" evidence="12"/>
<accession>A0AA36GDZ3</accession>
<evidence type="ECO:0000256" key="7">
    <source>
        <dbReference type="ARBA" id="ARBA00022968"/>
    </source>
</evidence>
<keyword evidence="7" id="KW-0735">Signal-anchor</keyword>
<gene>
    <name evidence="14" type="ORF">CYNAS_LOCUS757</name>
</gene>
<dbReference type="SUPFAM" id="SSF53756">
    <property type="entry name" value="UDP-Glycosyltransferase/glycogen phosphorylase"/>
    <property type="match status" value="1"/>
</dbReference>
<dbReference type="Pfam" id="PF00852">
    <property type="entry name" value="Glyco_transf_10"/>
    <property type="match status" value="1"/>
</dbReference>
<evidence type="ECO:0000256" key="8">
    <source>
        <dbReference type="ARBA" id="ARBA00022989"/>
    </source>
</evidence>
<comment type="subcellular location">
    <subcellularLocation>
        <location evidence="1 12">Golgi apparatus</location>
        <location evidence="1 12">Golgi stack membrane</location>
        <topology evidence="1 12">Single-pass type II membrane protein</topology>
    </subcellularLocation>
</comment>
<evidence type="ECO:0000256" key="12">
    <source>
        <dbReference type="RuleBase" id="RU003832"/>
    </source>
</evidence>
<dbReference type="PANTHER" id="PTHR48438:SF1">
    <property type="entry name" value="ALPHA-(1,3)-FUCOSYLTRANSFERASE C-RELATED"/>
    <property type="match status" value="1"/>
</dbReference>
<evidence type="ECO:0000256" key="4">
    <source>
        <dbReference type="ARBA" id="ARBA00022676"/>
    </source>
</evidence>
<keyword evidence="15" id="KW-1185">Reference proteome</keyword>
<evidence type="ECO:0000256" key="9">
    <source>
        <dbReference type="ARBA" id="ARBA00023034"/>
    </source>
</evidence>
<keyword evidence="8" id="KW-1133">Transmembrane helix</keyword>
<evidence type="ECO:0000256" key="1">
    <source>
        <dbReference type="ARBA" id="ARBA00004447"/>
    </source>
</evidence>
<sequence length="218" mass="25293">MSICTLNIYRFHAKPSKDRSYTPLQLLAALKRKTKGSLIFVSHCRTISKREDVIRELGRYTEITVRGKCEKQLSVNNSLGSEFCKSNCGDDDLIATHRFYLAFENSICDEYITEKFYVRITELLVPVVLERKIYTDTGIPPDSFIAADDFNSVAELGEYLNYLRKNDTAYLRYFAWTQYYRKPIYQTSAMCNLCEDIYKGKKIIASDINKSFNINDCH</sequence>
<dbReference type="PANTHER" id="PTHR48438">
    <property type="entry name" value="ALPHA-(1,3)-FUCOSYLTRANSFERASE C-RELATED"/>
    <property type="match status" value="1"/>
</dbReference>
<evidence type="ECO:0000256" key="10">
    <source>
        <dbReference type="ARBA" id="ARBA00023136"/>
    </source>
</evidence>
<dbReference type="AlphaFoldDB" id="A0AA36GDZ3"/>
<keyword evidence="6 12" id="KW-0812">Transmembrane</keyword>
<reference evidence="14" key="1">
    <citation type="submission" date="2023-07" db="EMBL/GenBank/DDBJ databases">
        <authorList>
            <consortium name="CYATHOMIX"/>
        </authorList>
    </citation>
    <scope>NUCLEOTIDE SEQUENCE</scope>
    <source>
        <strain evidence="14">N/A</strain>
    </source>
</reference>
<evidence type="ECO:0000313" key="15">
    <source>
        <dbReference type="Proteomes" id="UP001176961"/>
    </source>
</evidence>
<keyword evidence="10" id="KW-0472">Membrane</keyword>
<dbReference type="InterPro" id="IPR055270">
    <property type="entry name" value="Glyco_tran_10_C"/>
</dbReference>
<dbReference type="InterPro" id="IPR038577">
    <property type="entry name" value="GT10-like_C_sf"/>
</dbReference>
<organism evidence="14 15">
    <name type="scientific">Cylicocyclus nassatus</name>
    <name type="common">Nematode worm</name>
    <dbReference type="NCBI Taxonomy" id="53992"/>
    <lineage>
        <taxon>Eukaryota</taxon>
        <taxon>Metazoa</taxon>
        <taxon>Ecdysozoa</taxon>
        <taxon>Nematoda</taxon>
        <taxon>Chromadorea</taxon>
        <taxon>Rhabditida</taxon>
        <taxon>Rhabditina</taxon>
        <taxon>Rhabditomorpha</taxon>
        <taxon>Strongyloidea</taxon>
        <taxon>Strongylidae</taxon>
        <taxon>Cylicocyclus</taxon>
    </lineage>
</organism>
<evidence type="ECO:0000259" key="13">
    <source>
        <dbReference type="Pfam" id="PF00852"/>
    </source>
</evidence>
<dbReference type="FunFam" id="3.40.50.11660:FF:000002">
    <property type="entry name" value="Alpha-(1,3)-fucosyltransferase"/>
    <property type="match status" value="1"/>
</dbReference>
<evidence type="ECO:0000256" key="2">
    <source>
        <dbReference type="ARBA" id="ARBA00004922"/>
    </source>
</evidence>
<evidence type="ECO:0000256" key="5">
    <source>
        <dbReference type="ARBA" id="ARBA00022679"/>
    </source>
</evidence>
<dbReference type="Proteomes" id="UP001176961">
    <property type="component" value="Unassembled WGS sequence"/>
</dbReference>
<comment type="similarity">
    <text evidence="3 12">Belongs to the glycosyltransferase 10 family.</text>
</comment>
<feature type="domain" description="Fucosyltransferase C-terminal" evidence="13">
    <location>
        <begin position="31"/>
        <end position="202"/>
    </location>
</feature>
<keyword evidence="5 12" id="KW-0808">Transferase</keyword>
<keyword evidence="9 12" id="KW-0333">Golgi apparatus</keyword>
<dbReference type="Gene3D" id="3.40.50.11660">
    <property type="entry name" value="Glycosyl transferase family 10, C-terminal domain"/>
    <property type="match status" value="1"/>
</dbReference>
<proteinExistence type="inferred from homology"/>